<gene>
    <name evidence="5" type="ORF">D0Y65_006052</name>
</gene>
<organism evidence="5 6">
    <name type="scientific">Glycine soja</name>
    <name type="common">Wild soybean</name>
    <dbReference type="NCBI Taxonomy" id="3848"/>
    <lineage>
        <taxon>Eukaryota</taxon>
        <taxon>Viridiplantae</taxon>
        <taxon>Streptophyta</taxon>
        <taxon>Embryophyta</taxon>
        <taxon>Tracheophyta</taxon>
        <taxon>Spermatophyta</taxon>
        <taxon>Magnoliopsida</taxon>
        <taxon>eudicotyledons</taxon>
        <taxon>Gunneridae</taxon>
        <taxon>Pentapetalae</taxon>
        <taxon>rosids</taxon>
        <taxon>fabids</taxon>
        <taxon>Fabales</taxon>
        <taxon>Fabaceae</taxon>
        <taxon>Papilionoideae</taxon>
        <taxon>50 kb inversion clade</taxon>
        <taxon>NPAAA clade</taxon>
        <taxon>indigoferoid/millettioid clade</taxon>
        <taxon>Phaseoleae</taxon>
        <taxon>Glycine</taxon>
        <taxon>Glycine subgen. Soja</taxon>
    </lineage>
</organism>
<dbReference type="InterPro" id="IPR005299">
    <property type="entry name" value="MeTrfase_7"/>
</dbReference>
<evidence type="ECO:0000313" key="5">
    <source>
        <dbReference type="EMBL" id="RZC19054.1"/>
    </source>
</evidence>
<dbReference type="InterPro" id="IPR029063">
    <property type="entry name" value="SAM-dependent_MTases_sf"/>
</dbReference>
<dbReference type="GO" id="GO:0032259">
    <property type="term" value="P:methylation"/>
    <property type="evidence" value="ECO:0007669"/>
    <property type="project" value="UniProtKB-KW"/>
</dbReference>
<dbReference type="Gene3D" id="1.10.1200.270">
    <property type="entry name" value="Methyltransferase, alpha-helical capping domain"/>
    <property type="match status" value="1"/>
</dbReference>
<keyword evidence="4" id="KW-0460">Magnesium</keyword>
<dbReference type="Gene3D" id="3.40.50.150">
    <property type="entry name" value="Vaccinia Virus protein VP39"/>
    <property type="match status" value="1"/>
</dbReference>
<protein>
    <submittedName>
        <fullName evidence="5">7-methylxanthosine synthase 1</fullName>
    </submittedName>
</protein>
<sequence>MSTNYLMATERVLHMKDGLRETSYAKNSLLQRKVAMKVKIILEENVKRMMSNINIESCCKIADLGCSSGPNALITMSNILNIMYNASLSLNKRVPRVFQIYLNDLFGNDFNSIIKLIPDFYQSIHQEKRGNFGTCFIHATPGSFYGRLFPDNYIHFFHSSYSLHWLSQAPKTSSNIAIPLNKGNVYITSTSSSSVYEAYFKQFEKDFKLFLKSRSEELRSGGIMVLTFIGRDKTRKINNPAEVIGMVLNGMVQEGLVEEEKLDFFDLPIYGPSAEEVGQVIEREGSFTLQTLKTIKIGWDANLEEEVDDGILDSKIRGEFIAKSIRAVLEPILSAEFSEDIMDELFSRYANLVAQLIEVETLEYTNVVVTLTKHS</sequence>
<keyword evidence="1" id="KW-0489">Methyltransferase</keyword>
<keyword evidence="6" id="KW-1185">Reference proteome</keyword>
<comment type="caution">
    <text evidence="5">The sequence shown here is derived from an EMBL/GenBank/DDBJ whole genome shotgun (WGS) entry which is preliminary data.</text>
</comment>
<dbReference type="SUPFAM" id="SSF53335">
    <property type="entry name" value="S-adenosyl-L-methionine-dependent methyltransferases"/>
    <property type="match status" value="1"/>
</dbReference>
<dbReference type="Pfam" id="PF03492">
    <property type="entry name" value="Methyltransf_7"/>
    <property type="match status" value="1"/>
</dbReference>
<dbReference type="InterPro" id="IPR042086">
    <property type="entry name" value="MeTrfase_capping"/>
</dbReference>
<dbReference type="Gramene" id="XM_028367954.1">
    <property type="protein sequence ID" value="XP_028223755.1"/>
    <property type="gene ID" value="LOC114405388"/>
</dbReference>
<accession>A0A445L7Y2</accession>
<evidence type="ECO:0000313" key="6">
    <source>
        <dbReference type="Proteomes" id="UP000289340"/>
    </source>
</evidence>
<name>A0A445L7Y2_GLYSO</name>
<dbReference type="AlphaFoldDB" id="A0A445L7Y2"/>
<reference evidence="5 6" key="1">
    <citation type="submission" date="2018-09" db="EMBL/GenBank/DDBJ databases">
        <title>A high-quality reference genome of wild soybean provides a powerful tool to mine soybean genomes.</title>
        <authorList>
            <person name="Xie M."/>
            <person name="Chung C.Y.L."/>
            <person name="Li M.-W."/>
            <person name="Wong F.-L."/>
            <person name="Chan T.-F."/>
            <person name="Lam H.-M."/>
        </authorList>
    </citation>
    <scope>NUCLEOTIDE SEQUENCE [LARGE SCALE GENOMIC DNA]</scope>
    <source>
        <strain evidence="6">cv. W05</strain>
        <tissue evidence="5">Hypocotyl of etiolated seedlings</tissue>
    </source>
</reference>
<evidence type="ECO:0000256" key="3">
    <source>
        <dbReference type="ARBA" id="ARBA00022723"/>
    </source>
</evidence>
<evidence type="ECO:0000256" key="2">
    <source>
        <dbReference type="ARBA" id="ARBA00022679"/>
    </source>
</evidence>
<dbReference type="EMBL" id="QZWG01000003">
    <property type="protein sequence ID" value="RZC19054.1"/>
    <property type="molecule type" value="Genomic_DNA"/>
</dbReference>
<keyword evidence="2" id="KW-0808">Transferase</keyword>
<dbReference type="Proteomes" id="UP000289340">
    <property type="component" value="Chromosome 3"/>
</dbReference>
<dbReference type="PANTHER" id="PTHR31009">
    <property type="entry name" value="S-ADENOSYL-L-METHIONINE:CARBOXYL METHYLTRANSFERASE FAMILY PROTEIN"/>
    <property type="match status" value="1"/>
</dbReference>
<dbReference type="GO" id="GO:0046872">
    <property type="term" value="F:metal ion binding"/>
    <property type="evidence" value="ECO:0007669"/>
    <property type="project" value="UniProtKB-KW"/>
</dbReference>
<evidence type="ECO:0000256" key="4">
    <source>
        <dbReference type="ARBA" id="ARBA00022842"/>
    </source>
</evidence>
<dbReference type="GO" id="GO:0008168">
    <property type="term" value="F:methyltransferase activity"/>
    <property type="evidence" value="ECO:0007669"/>
    <property type="project" value="UniProtKB-KW"/>
</dbReference>
<evidence type="ECO:0000256" key="1">
    <source>
        <dbReference type="ARBA" id="ARBA00022603"/>
    </source>
</evidence>
<keyword evidence="3" id="KW-0479">Metal-binding</keyword>
<proteinExistence type="predicted"/>